<dbReference type="RefSeq" id="WP_169680625.1">
    <property type="nucleotide sequence ID" value="NZ_JABBNU010000005.1"/>
</dbReference>
<evidence type="ECO:0000313" key="3">
    <source>
        <dbReference type="Proteomes" id="UP000559010"/>
    </source>
</evidence>
<evidence type="ECO:0008006" key="4">
    <source>
        <dbReference type="Google" id="ProtNLM"/>
    </source>
</evidence>
<dbReference type="Proteomes" id="UP000559010">
    <property type="component" value="Unassembled WGS sequence"/>
</dbReference>
<keyword evidence="3" id="KW-1185">Reference proteome</keyword>
<organism evidence="2 3">
    <name type="scientific">Marinigracilibium pacificum</name>
    <dbReference type="NCBI Taxonomy" id="2729599"/>
    <lineage>
        <taxon>Bacteria</taxon>
        <taxon>Pseudomonadati</taxon>
        <taxon>Bacteroidota</taxon>
        <taxon>Cytophagia</taxon>
        <taxon>Cytophagales</taxon>
        <taxon>Flammeovirgaceae</taxon>
        <taxon>Marinigracilibium</taxon>
    </lineage>
</organism>
<sequence length="148" mass="16980">MKNLTTLSAAFLIICLLIPSKIVAQEEMQQKKLDNVTWKEVVYIDFKPGMMGQALEIIEKYFRKASTMANTSFPDQMIEMRTGPWDMVLVWTMKGGIEDMNWDVSPDNIKWRKALNKIAEEEGKTGDEVWNNYMSMVARSSSNIGMSK</sequence>
<gene>
    <name evidence="2" type="ORF">HH304_09160</name>
</gene>
<name>A0A848IY53_9BACT</name>
<reference evidence="2 3" key="1">
    <citation type="submission" date="2020-04" db="EMBL/GenBank/DDBJ databases">
        <title>Flammeovirgaceae bacterium KN852 isolated from deep sea.</title>
        <authorList>
            <person name="Zhang D.-C."/>
        </authorList>
    </citation>
    <scope>NUCLEOTIDE SEQUENCE [LARGE SCALE GENOMIC DNA]</scope>
    <source>
        <strain evidence="2 3">KN852</strain>
    </source>
</reference>
<evidence type="ECO:0000256" key="1">
    <source>
        <dbReference type="SAM" id="SignalP"/>
    </source>
</evidence>
<proteinExistence type="predicted"/>
<accession>A0A848IY53</accession>
<protein>
    <recommendedName>
        <fullName evidence="4">NIPSNAP domain-containing protein</fullName>
    </recommendedName>
</protein>
<feature type="signal peptide" evidence="1">
    <location>
        <begin position="1"/>
        <end position="24"/>
    </location>
</feature>
<dbReference type="AlphaFoldDB" id="A0A848IY53"/>
<keyword evidence="1" id="KW-0732">Signal</keyword>
<evidence type="ECO:0000313" key="2">
    <source>
        <dbReference type="EMBL" id="NMM48566.1"/>
    </source>
</evidence>
<comment type="caution">
    <text evidence="2">The sequence shown here is derived from an EMBL/GenBank/DDBJ whole genome shotgun (WGS) entry which is preliminary data.</text>
</comment>
<feature type="chain" id="PRO_5032904849" description="NIPSNAP domain-containing protein" evidence="1">
    <location>
        <begin position="25"/>
        <end position="148"/>
    </location>
</feature>
<dbReference type="EMBL" id="JABBNU010000005">
    <property type="protein sequence ID" value="NMM48566.1"/>
    <property type="molecule type" value="Genomic_DNA"/>
</dbReference>